<accession>A0A4V3XKT6</accession>
<dbReference type="AlphaFoldDB" id="A0A4V3XKT6"/>
<comment type="caution">
    <text evidence="2">The sequence shown here is derived from an EMBL/GenBank/DDBJ whole genome shotgun (WGS) entry which is preliminary data.</text>
</comment>
<evidence type="ECO:0000256" key="1">
    <source>
        <dbReference type="SAM" id="SignalP"/>
    </source>
</evidence>
<dbReference type="Proteomes" id="UP000306602">
    <property type="component" value="Unassembled WGS sequence"/>
</dbReference>
<keyword evidence="1" id="KW-0732">Signal</keyword>
<organism evidence="2 3">
    <name type="scientific">Aliishimia ponticola</name>
    <dbReference type="NCBI Taxonomy" id="2499833"/>
    <lineage>
        <taxon>Bacteria</taxon>
        <taxon>Pseudomonadati</taxon>
        <taxon>Pseudomonadota</taxon>
        <taxon>Alphaproteobacteria</taxon>
        <taxon>Rhodobacterales</taxon>
        <taxon>Paracoccaceae</taxon>
        <taxon>Aliishimia</taxon>
    </lineage>
</organism>
<proteinExistence type="predicted"/>
<name>A0A4V3XKT6_9RHOB</name>
<reference evidence="2 3" key="1">
    <citation type="submission" date="2019-04" db="EMBL/GenBank/DDBJ databases">
        <title>Shimia ponticola sp. nov., isolated from seawater.</title>
        <authorList>
            <person name="Kim Y.-O."/>
            <person name="Yoon J.-H."/>
        </authorList>
    </citation>
    <scope>NUCLEOTIDE SEQUENCE [LARGE SCALE GENOMIC DNA]</scope>
    <source>
        <strain evidence="2 3">MYP11</strain>
    </source>
</reference>
<keyword evidence="3" id="KW-1185">Reference proteome</keyword>
<protein>
    <submittedName>
        <fullName evidence="2">Uncharacterized protein</fullName>
    </submittedName>
</protein>
<dbReference type="RefSeq" id="WP_136461135.1">
    <property type="nucleotide sequence ID" value="NZ_SRKY01000001.1"/>
</dbReference>
<feature type="signal peptide" evidence="1">
    <location>
        <begin position="1"/>
        <end position="23"/>
    </location>
</feature>
<gene>
    <name evidence="2" type="ORF">E4Z66_01310</name>
</gene>
<sequence>MRRIVTVLATMAALMATPDSVRAQEAIVLGCVTSNPASKDWVPKGVLIQIDPFAQRAAVIDDFTLQVFDGPAFADVTRPSKDRIQLDWKLIGIRDRTDKVQNVRFKMSINLKRGTFTYNGVGESYFILPGSANGTCAAKKADS</sequence>
<evidence type="ECO:0000313" key="2">
    <source>
        <dbReference type="EMBL" id="THH38243.1"/>
    </source>
</evidence>
<evidence type="ECO:0000313" key="3">
    <source>
        <dbReference type="Proteomes" id="UP000306602"/>
    </source>
</evidence>
<feature type="chain" id="PRO_5020621445" evidence="1">
    <location>
        <begin position="24"/>
        <end position="143"/>
    </location>
</feature>
<dbReference type="EMBL" id="SRKY01000001">
    <property type="protein sequence ID" value="THH38243.1"/>
    <property type="molecule type" value="Genomic_DNA"/>
</dbReference>
<dbReference type="OrthoDB" id="7725808at2"/>